<reference evidence="2 3" key="1">
    <citation type="submission" date="2017-08" db="EMBL/GenBank/DDBJ databases">
        <title>Infants hospitalized years apart are colonized by the same room-sourced microbial strains.</title>
        <authorList>
            <person name="Brooks B."/>
            <person name="Olm M.R."/>
            <person name="Firek B.A."/>
            <person name="Baker R."/>
            <person name="Thomas B.C."/>
            <person name="Morowitz M.J."/>
            <person name="Banfield J.F."/>
        </authorList>
    </citation>
    <scope>NUCLEOTIDE SEQUENCE [LARGE SCALE GENOMIC DNA]</scope>
    <source>
        <strain evidence="2">S2_018_000_R3_110</strain>
    </source>
</reference>
<evidence type="ECO:0000256" key="1">
    <source>
        <dbReference type="SAM" id="MobiDB-lite"/>
    </source>
</evidence>
<dbReference type="AlphaFoldDB" id="A0A2W4ZDR5"/>
<sequence length="80" mass="8716">MTHGCGAVARPDLPEGRLVHSHGDGSDIAIGMSHPRHAQPPSALPNERRCIVRSEWGMPVGVRSEWVMPVGTVFRELPLI</sequence>
<dbReference type="Proteomes" id="UP000248614">
    <property type="component" value="Unassembled WGS sequence"/>
</dbReference>
<dbReference type="EMBL" id="QFNF01000014">
    <property type="protein sequence ID" value="PZO78109.1"/>
    <property type="molecule type" value="Genomic_DNA"/>
</dbReference>
<accession>A0A2W4ZDR5</accession>
<name>A0A2W4ZDR5_9SPHN</name>
<evidence type="ECO:0000313" key="2">
    <source>
        <dbReference type="EMBL" id="PZO78109.1"/>
    </source>
</evidence>
<feature type="compositionally biased region" description="Basic and acidic residues" evidence="1">
    <location>
        <begin position="12"/>
        <end position="25"/>
    </location>
</feature>
<organism evidence="2 3">
    <name type="scientific">Sphingomonas hengshuiensis</name>
    <dbReference type="NCBI Taxonomy" id="1609977"/>
    <lineage>
        <taxon>Bacteria</taxon>
        <taxon>Pseudomonadati</taxon>
        <taxon>Pseudomonadota</taxon>
        <taxon>Alphaproteobacteria</taxon>
        <taxon>Sphingomonadales</taxon>
        <taxon>Sphingomonadaceae</taxon>
        <taxon>Sphingomonas</taxon>
    </lineage>
</organism>
<evidence type="ECO:0000313" key="3">
    <source>
        <dbReference type="Proteomes" id="UP000248614"/>
    </source>
</evidence>
<comment type="caution">
    <text evidence="2">The sequence shown here is derived from an EMBL/GenBank/DDBJ whole genome shotgun (WGS) entry which is preliminary data.</text>
</comment>
<proteinExistence type="predicted"/>
<protein>
    <submittedName>
        <fullName evidence="2">Uncharacterized protein</fullName>
    </submittedName>
</protein>
<feature type="region of interest" description="Disordered" evidence="1">
    <location>
        <begin position="1"/>
        <end position="46"/>
    </location>
</feature>
<gene>
    <name evidence="2" type="ORF">DI632_07245</name>
</gene>